<dbReference type="Gene3D" id="3.30.1240.10">
    <property type="match status" value="1"/>
</dbReference>
<gene>
    <name evidence="1" type="ORF">ACFQ5J_05260</name>
</gene>
<sequence>MPIQLIATDIDGTFIDHQSHYDRAWFNQLHQRMLAHQIRFVIASGNQRAHLEAFFPDDDDILYIAENGAYVADAQHTYALSHFQAADVAALVKYLAAMPDLHFSLCTPKAAYIRSSEPAINKQITRQFCPDTREVTSLLDHTESVVKLALQCPPEQTPALVAQLKARFGDVAHPTSSGRGSIDVIQPGLDKAYGLNILSQQLAIPFKNMVAFGDGGNDVTMLEAVGCGVAMANAPAAIKAHADAVTTSCDEQGVLAWLDQHLPQ</sequence>
<evidence type="ECO:0000313" key="2">
    <source>
        <dbReference type="Proteomes" id="UP001597252"/>
    </source>
</evidence>
<dbReference type="Pfam" id="PF08282">
    <property type="entry name" value="Hydrolase_3"/>
    <property type="match status" value="1"/>
</dbReference>
<dbReference type="GO" id="GO:0016787">
    <property type="term" value="F:hydrolase activity"/>
    <property type="evidence" value="ECO:0007669"/>
    <property type="project" value="UniProtKB-KW"/>
</dbReference>
<keyword evidence="1" id="KW-0378">Hydrolase</keyword>
<name>A0ABW4E4Y0_9LACO</name>
<dbReference type="Gene3D" id="3.40.50.1000">
    <property type="entry name" value="HAD superfamily/HAD-like"/>
    <property type="match status" value="1"/>
</dbReference>
<evidence type="ECO:0000313" key="1">
    <source>
        <dbReference type="EMBL" id="MFD1484634.1"/>
    </source>
</evidence>
<dbReference type="EC" id="3.1.3.-" evidence="1"/>
<dbReference type="InterPro" id="IPR006379">
    <property type="entry name" value="HAD-SF_hydro_IIB"/>
</dbReference>
<dbReference type="InterPro" id="IPR000150">
    <property type="entry name" value="Cof"/>
</dbReference>
<dbReference type="PROSITE" id="PS01229">
    <property type="entry name" value="COF_2"/>
    <property type="match status" value="1"/>
</dbReference>
<organism evidence="1 2">
    <name type="scientific">Lacticaseibacillus baoqingensis</name>
    <dbReference type="NCBI Taxonomy" id="2486013"/>
    <lineage>
        <taxon>Bacteria</taxon>
        <taxon>Bacillati</taxon>
        <taxon>Bacillota</taxon>
        <taxon>Bacilli</taxon>
        <taxon>Lactobacillales</taxon>
        <taxon>Lactobacillaceae</taxon>
        <taxon>Lacticaseibacillus</taxon>
    </lineage>
</organism>
<dbReference type="NCBIfam" id="TIGR00099">
    <property type="entry name" value="Cof-subfamily"/>
    <property type="match status" value="1"/>
</dbReference>
<reference evidence="2" key="1">
    <citation type="journal article" date="2019" name="Int. J. Syst. Evol. Microbiol.">
        <title>The Global Catalogue of Microorganisms (GCM) 10K type strain sequencing project: providing services to taxonomists for standard genome sequencing and annotation.</title>
        <authorList>
            <consortium name="The Broad Institute Genomics Platform"/>
            <consortium name="The Broad Institute Genome Sequencing Center for Infectious Disease"/>
            <person name="Wu L."/>
            <person name="Ma J."/>
        </authorList>
    </citation>
    <scope>NUCLEOTIDE SEQUENCE [LARGE SCALE GENOMIC DNA]</scope>
    <source>
        <strain evidence="2">CCM 8903</strain>
    </source>
</reference>
<protein>
    <submittedName>
        <fullName evidence="1">Cof-type HAD-IIB family hydrolase</fullName>
        <ecNumber evidence="1">3.1.3.-</ecNumber>
    </submittedName>
</protein>
<keyword evidence="2" id="KW-1185">Reference proteome</keyword>
<comment type="caution">
    <text evidence="1">The sequence shown here is derived from an EMBL/GenBank/DDBJ whole genome shotgun (WGS) entry which is preliminary data.</text>
</comment>
<dbReference type="InterPro" id="IPR036412">
    <property type="entry name" value="HAD-like_sf"/>
</dbReference>
<dbReference type="NCBIfam" id="TIGR01484">
    <property type="entry name" value="HAD-SF-IIB"/>
    <property type="match status" value="1"/>
</dbReference>
<dbReference type="PANTHER" id="PTHR10000">
    <property type="entry name" value="PHOSPHOSERINE PHOSPHATASE"/>
    <property type="match status" value="1"/>
</dbReference>
<dbReference type="Proteomes" id="UP001597252">
    <property type="component" value="Unassembled WGS sequence"/>
</dbReference>
<accession>A0ABW4E4Y0</accession>
<proteinExistence type="predicted"/>
<dbReference type="SFLD" id="SFLDS00003">
    <property type="entry name" value="Haloacid_Dehalogenase"/>
    <property type="match status" value="1"/>
</dbReference>
<dbReference type="InterPro" id="IPR023214">
    <property type="entry name" value="HAD_sf"/>
</dbReference>
<dbReference type="SUPFAM" id="SSF56784">
    <property type="entry name" value="HAD-like"/>
    <property type="match status" value="1"/>
</dbReference>
<dbReference type="CDD" id="cd07518">
    <property type="entry name" value="HAD_YbiV-Like"/>
    <property type="match status" value="1"/>
</dbReference>
<dbReference type="PANTHER" id="PTHR10000:SF53">
    <property type="entry name" value="5-AMINO-6-(5-PHOSPHO-D-RIBITYLAMINO)URACIL PHOSPHATASE YBJI-RELATED"/>
    <property type="match status" value="1"/>
</dbReference>
<dbReference type="EMBL" id="JBHTON010000014">
    <property type="protein sequence ID" value="MFD1484634.1"/>
    <property type="molecule type" value="Genomic_DNA"/>
</dbReference>
<dbReference type="RefSeq" id="WP_125750870.1">
    <property type="nucleotide sequence ID" value="NZ_JBHTON010000014.1"/>
</dbReference>
<dbReference type="SFLD" id="SFLDG01140">
    <property type="entry name" value="C2.B:_Phosphomannomutase_and_P"/>
    <property type="match status" value="1"/>
</dbReference>